<dbReference type="EMBL" id="JAMOIM010000013">
    <property type="protein sequence ID" value="MCW6510067.1"/>
    <property type="molecule type" value="Genomic_DNA"/>
</dbReference>
<comment type="caution">
    <text evidence="1">The sequence shown here is derived from an EMBL/GenBank/DDBJ whole genome shotgun (WGS) entry which is preliminary data.</text>
</comment>
<dbReference type="Gene3D" id="1.20.1260.10">
    <property type="match status" value="1"/>
</dbReference>
<dbReference type="InterPro" id="IPR012347">
    <property type="entry name" value="Ferritin-like"/>
</dbReference>
<evidence type="ECO:0000313" key="1">
    <source>
        <dbReference type="EMBL" id="MCW6510067.1"/>
    </source>
</evidence>
<reference evidence="1" key="1">
    <citation type="submission" date="2022-05" db="EMBL/GenBank/DDBJ databases">
        <authorList>
            <person name="Pankratov T."/>
        </authorList>
    </citation>
    <scope>NUCLEOTIDE SEQUENCE</scope>
    <source>
        <strain evidence="1">BP6-180914</strain>
    </source>
</reference>
<dbReference type="InterPro" id="IPR009078">
    <property type="entry name" value="Ferritin-like_SF"/>
</dbReference>
<dbReference type="AlphaFoldDB" id="A0AA42CP49"/>
<organism evidence="1 2">
    <name type="scientific">Lichenifustis flavocetrariae</name>
    <dbReference type="NCBI Taxonomy" id="2949735"/>
    <lineage>
        <taxon>Bacteria</taxon>
        <taxon>Pseudomonadati</taxon>
        <taxon>Pseudomonadota</taxon>
        <taxon>Alphaproteobacteria</taxon>
        <taxon>Hyphomicrobiales</taxon>
        <taxon>Lichenihabitantaceae</taxon>
        <taxon>Lichenifustis</taxon>
    </lineage>
</organism>
<dbReference type="InterPro" id="IPR047114">
    <property type="entry name" value="YciF"/>
</dbReference>
<keyword evidence="2" id="KW-1185">Reference proteome</keyword>
<proteinExistence type="predicted"/>
<name>A0AA42CP49_9HYPH</name>
<dbReference type="Pfam" id="PF05974">
    <property type="entry name" value="DUF892"/>
    <property type="match status" value="1"/>
</dbReference>
<dbReference type="InterPro" id="IPR010287">
    <property type="entry name" value="DUF892_YciF-like"/>
</dbReference>
<evidence type="ECO:0000313" key="2">
    <source>
        <dbReference type="Proteomes" id="UP001165667"/>
    </source>
</evidence>
<dbReference type="PANTHER" id="PTHR30565:SF9">
    <property type="entry name" value="PROTEIN YCIF"/>
    <property type="match status" value="1"/>
</dbReference>
<protein>
    <submittedName>
        <fullName evidence="1">DUF892 family protein</fullName>
    </submittedName>
</protein>
<gene>
    <name evidence="1" type="ORF">M8523_18780</name>
</gene>
<accession>A0AA42CP49</accession>
<dbReference type="SUPFAM" id="SSF47240">
    <property type="entry name" value="Ferritin-like"/>
    <property type="match status" value="1"/>
</dbReference>
<dbReference type="Proteomes" id="UP001165667">
    <property type="component" value="Unassembled WGS sequence"/>
</dbReference>
<dbReference type="PANTHER" id="PTHR30565">
    <property type="entry name" value="PROTEIN YCIF"/>
    <property type="match status" value="1"/>
</dbReference>
<sequence length="167" mass="18648">MGLFTKDIRTLNDLFVHQLKDLYYAENRIAKSLPDMMRKATNPELKRDFALQLAQTEASIANVLEVFRLHGVEVEAVTCPAIDGIFKEAEEVAGEVGDKKVLDAALIAAAHAIEQYVMTRYATMIGWAHKLGRPDCASFLEKNLKDEKDTDARLTRLADAEIDRLAA</sequence>
<dbReference type="RefSeq" id="WP_282586442.1">
    <property type="nucleotide sequence ID" value="NZ_JAMOIM010000013.1"/>
</dbReference>